<dbReference type="GO" id="GO:0061630">
    <property type="term" value="F:ubiquitin protein ligase activity"/>
    <property type="evidence" value="ECO:0007669"/>
    <property type="project" value="TreeGrafter"/>
</dbReference>
<dbReference type="PROSITE" id="PS50089">
    <property type="entry name" value="ZF_RING_2"/>
    <property type="match status" value="1"/>
</dbReference>
<dbReference type="SUPFAM" id="SSF57850">
    <property type="entry name" value="RING/U-box"/>
    <property type="match status" value="1"/>
</dbReference>
<dbReference type="PROSITE" id="PS01359">
    <property type="entry name" value="ZF_PHD_1"/>
    <property type="match status" value="1"/>
</dbReference>
<keyword evidence="7" id="KW-1185">Reference proteome</keyword>
<keyword evidence="2 4" id="KW-0863">Zinc-finger</keyword>
<gene>
    <name evidence="6" type="ORF">WN944_004706</name>
</gene>
<evidence type="ECO:0000313" key="6">
    <source>
        <dbReference type="EMBL" id="KAK9194004.1"/>
    </source>
</evidence>
<organism evidence="6 7">
    <name type="scientific">Citrus x changshan-huyou</name>
    <dbReference type="NCBI Taxonomy" id="2935761"/>
    <lineage>
        <taxon>Eukaryota</taxon>
        <taxon>Viridiplantae</taxon>
        <taxon>Streptophyta</taxon>
        <taxon>Embryophyta</taxon>
        <taxon>Tracheophyta</taxon>
        <taxon>Spermatophyta</taxon>
        <taxon>Magnoliopsida</taxon>
        <taxon>eudicotyledons</taxon>
        <taxon>Gunneridae</taxon>
        <taxon>Pentapetalae</taxon>
        <taxon>rosids</taxon>
        <taxon>malvids</taxon>
        <taxon>Sapindales</taxon>
        <taxon>Rutaceae</taxon>
        <taxon>Aurantioideae</taxon>
        <taxon>Citrus</taxon>
    </lineage>
</organism>
<comment type="caution">
    <text evidence="6">The sequence shown here is derived from an EMBL/GenBank/DDBJ whole genome shotgun (WGS) entry which is preliminary data.</text>
</comment>
<dbReference type="Gene3D" id="3.30.40.10">
    <property type="entry name" value="Zinc/RING finger domain, C3HC4 (zinc finger)"/>
    <property type="match status" value="1"/>
</dbReference>
<dbReference type="InterPro" id="IPR013083">
    <property type="entry name" value="Znf_RING/FYVE/PHD"/>
</dbReference>
<evidence type="ECO:0000313" key="7">
    <source>
        <dbReference type="Proteomes" id="UP001428341"/>
    </source>
</evidence>
<dbReference type="PANTHER" id="PTHR45969:SF9">
    <property type="entry name" value="RING-TYPE DOMAIN-CONTAINING PROTEIN"/>
    <property type="match status" value="1"/>
</dbReference>
<evidence type="ECO:0000256" key="3">
    <source>
        <dbReference type="ARBA" id="ARBA00022833"/>
    </source>
</evidence>
<evidence type="ECO:0000256" key="4">
    <source>
        <dbReference type="PROSITE-ProRule" id="PRU00175"/>
    </source>
</evidence>
<evidence type="ECO:0000256" key="2">
    <source>
        <dbReference type="ARBA" id="ARBA00022771"/>
    </source>
</evidence>
<accession>A0AAP0M732</accession>
<dbReference type="GO" id="GO:0008270">
    <property type="term" value="F:zinc ion binding"/>
    <property type="evidence" value="ECO:0007669"/>
    <property type="project" value="UniProtKB-KW"/>
</dbReference>
<feature type="domain" description="RING-type" evidence="5">
    <location>
        <begin position="141"/>
        <end position="187"/>
    </location>
</feature>
<dbReference type="GO" id="GO:0016567">
    <property type="term" value="P:protein ubiquitination"/>
    <property type="evidence" value="ECO:0007669"/>
    <property type="project" value="TreeGrafter"/>
</dbReference>
<dbReference type="AlphaFoldDB" id="A0AAP0M732"/>
<dbReference type="SMART" id="SM00184">
    <property type="entry name" value="RING"/>
    <property type="match status" value="1"/>
</dbReference>
<protein>
    <recommendedName>
        <fullName evidence="5">RING-type domain-containing protein</fullName>
    </recommendedName>
</protein>
<dbReference type="PANTHER" id="PTHR45969">
    <property type="entry name" value="RING ZINC FINGER PROTEIN-RELATED"/>
    <property type="match status" value="1"/>
</dbReference>
<dbReference type="InterPro" id="IPR001841">
    <property type="entry name" value="Znf_RING"/>
</dbReference>
<evidence type="ECO:0000256" key="1">
    <source>
        <dbReference type="ARBA" id="ARBA00022723"/>
    </source>
</evidence>
<dbReference type="Proteomes" id="UP001428341">
    <property type="component" value="Unassembled WGS sequence"/>
</dbReference>
<dbReference type="InterPro" id="IPR019786">
    <property type="entry name" value="Zinc_finger_PHD-type_CS"/>
</dbReference>
<dbReference type="EMBL" id="JBCGBO010000006">
    <property type="protein sequence ID" value="KAK9194004.1"/>
    <property type="molecule type" value="Genomic_DNA"/>
</dbReference>
<proteinExistence type="predicted"/>
<keyword evidence="3" id="KW-0862">Zinc</keyword>
<dbReference type="Pfam" id="PF13639">
    <property type="entry name" value="zf-RING_2"/>
    <property type="match status" value="1"/>
</dbReference>
<name>A0AAP0M732_9ROSI</name>
<reference evidence="6 7" key="1">
    <citation type="submission" date="2024-05" db="EMBL/GenBank/DDBJ databases">
        <title>Haplotype-resolved chromosome-level genome assembly of Huyou (Citrus changshanensis).</title>
        <authorList>
            <person name="Miao C."/>
            <person name="Chen W."/>
            <person name="Wu Y."/>
            <person name="Wang L."/>
            <person name="Zhao S."/>
            <person name="Grierson D."/>
            <person name="Xu C."/>
            <person name="Chen K."/>
        </authorList>
    </citation>
    <scope>NUCLEOTIDE SEQUENCE [LARGE SCALE GENOMIC DNA]</scope>
    <source>
        <strain evidence="6">01-14</strain>
        <tissue evidence="6">Leaf</tissue>
    </source>
</reference>
<evidence type="ECO:0000259" key="5">
    <source>
        <dbReference type="PROSITE" id="PS50089"/>
    </source>
</evidence>
<sequence length="210" mass="24748">MDSVSGYTYGYQVRRMLTQTLRPDLDVQFPSKEFRFQMHRFGILEPDLPNPSDHLAHCLMLSLFDLERDKGNYSFFKTEPVPYKLQLQMFKDISNFAKDALANAIAKNDSSTIQICVVLTIKGVNHIVKEEEEEEEEEEECAICLKKFENIDNEATSLNCPCQFLYHHECIWRWLRELKNYSCPVCRKNFAHGTEHFARSPCRRRKLRNE</sequence>
<keyword evidence="1" id="KW-0479">Metal-binding</keyword>